<feature type="region of interest" description="Disordered" evidence="1">
    <location>
        <begin position="821"/>
        <end position="865"/>
    </location>
</feature>
<reference evidence="4" key="1">
    <citation type="submission" date="2021-12" db="EMBL/GenBank/DDBJ databases">
        <authorList>
            <person name="Zaccaron A."/>
            <person name="Stergiopoulos I."/>
        </authorList>
    </citation>
    <scope>NUCLEOTIDE SEQUENCE</scope>
    <source>
        <strain evidence="4">Race5_Kim</strain>
    </source>
</reference>
<feature type="domain" description="SLS1 N-terminal" evidence="2">
    <location>
        <begin position="144"/>
        <end position="251"/>
    </location>
</feature>
<feature type="region of interest" description="Disordered" evidence="1">
    <location>
        <begin position="547"/>
        <end position="572"/>
    </location>
</feature>
<dbReference type="RefSeq" id="XP_047756116.1">
    <property type="nucleotide sequence ID" value="XM_047900235.1"/>
</dbReference>
<protein>
    <submittedName>
        <fullName evidence="4">Uncharacterized protein</fullName>
    </submittedName>
</protein>
<keyword evidence="5" id="KW-1185">Reference proteome</keyword>
<evidence type="ECO:0000313" key="5">
    <source>
        <dbReference type="Proteomes" id="UP000756132"/>
    </source>
</evidence>
<evidence type="ECO:0000313" key="4">
    <source>
        <dbReference type="EMBL" id="UJO11750.1"/>
    </source>
</evidence>
<dbReference type="EMBL" id="CP090163">
    <property type="protein sequence ID" value="UJO11750.1"/>
    <property type="molecule type" value="Genomic_DNA"/>
</dbReference>
<feature type="domain" description="SLS1 C-terminal" evidence="3">
    <location>
        <begin position="548"/>
        <end position="819"/>
    </location>
</feature>
<dbReference type="Pfam" id="PF20778">
    <property type="entry name" value="SLS1_C"/>
    <property type="match status" value="1"/>
</dbReference>
<reference evidence="4" key="2">
    <citation type="journal article" date="2022" name="Microb. Genom.">
        <title>A chromosome-scale genome assembly of the tomato pathogen Cladosporium fulvum reveals a compartmentalized genome architecture and the presence of a dispensable chromosome.</title>
        <authorList>
            <person name="Zaccaron A.Z."/>
            <person name="Chen L.H."/>
            <person name="Samaras A."/>
            <person name="Stergiopoulos I."/>
        </authorList>
    </citation>
    <scope>NUCLEOTIDE SEQUENCE</scope>
    <source>
        <strain evidence="4">Race5_Kim</strain>
    </source>
</reference>
<feature type="compositionally biased region" description="Basic and acidic residues" evidence="1">
    <location>
        <begin position="103"/>
        <end position="124"/>
    </location>
</feature>
<dbReference type="InterPro" id="IPR048400">
    <property type="entry name" value="SLS1_N"/>
</dbReference>
<feature type="region of interest" description="Disordered" evidence="1">
    <location>
        <begin position="475"/>
        <end position="494"/>
    </location>
</feature>
<feature type="region of interest" description="Disordered" evidence="1">
    <location>
        <begin position="103"/>
        <end position="125"/>
    </location>
</feature>
<dbReference type="Proteomes" id="UP000756132">
    <property type="component" value="Chromosome 1"/>
</dbReference>
<evidence type="ECO:0000256" key="1">
    <source>
        <dbReference type="SAM" id="MobiDB-lite"/>
    </source>
</evidence>
<sequence>MVLINTRTCLRCQFREVLCRTQRRQSPRIQCREFSSSRRVCQDASDDVLLRQKPYYWKHLNEGERVVGKPGRRQRVVSEGLSTTSLGRPSNVIVFRDLKEEPSKAVSTREHEKQSYNHEDDPPQKARLSAQDIEHAIAARHAAPRDEEVHASIDALRPDETIQSQRDFDRMQKVLSKSYTFQQLSRYLARSLQNATSAVKSKNVRRLEVSQWQPGQTPLQQRRKLVVNKSSASKKSVLVDQILRLVWHVTVHSEAQEVGEFEIKVQPWQLSMLFDLVDNGRPLYESLIGSRILLEACELHSWPEDNTLRITGRRQDTEEIARQLKLALLGGDRLILDLKVFVPLMMNDAHRNDLSKILSDENIRHISELTKTVLEVRENGVMHIYGLQESARGNARRLLVALLGLSGPCSHSQIFSVNDTATGCGDLVPKHLPLTATAASQSSGLHRRFDDFELGRLTIQQSVIELTRNTFQDRAAATSTGDATLRESEESAMQVQPTAKALSSHLDHLPEPSYIVPGTRHCPKSYWRDQIQVDDWEAEYCLVLSERHSDSQPTRQKKKKTTLQRKTTDDSNKAVLQRAVPGIEPLLSHFDTTHIPQVLHRRSNDNRGSRSTFDPRTPYLSAHFVPFTSHTPSATLPRLEMRFRVLPPTDQSRDRRLLLTKVKAVLDTQAVMVPLAHCSGDVRFSRSSSLLVDIGAARQDSAIRTFMHKLQDSVDAGEGSLSAPPELRFKLPRWLVNGDEGTGMTTNDVEVPYLFERFEQTQRMVFTAQESHDSSPILDQDILSGLGALSDNMFLDYREIEGGAMHGRSTSLSVRMGQPMFGGAADTTSTQSQESIPAAPGEPHVDTAKMTGSSAVPGTDSNARLGRTAGNVGAIHEPSQSMSDVERVDQITEGPQKTSSSLALASAALHFASLLTRASSGSLLHMSESK</sequence>
<evidence type="ECO:0000259" key="3">
    <source>
        <dbReference type="Pfam" id="PF20778"/>
    </source>
</evidence>
<accession>A0A9Q8L6F6</accession>
<feature type="compositionally biased region" description="Polar residues" evidence="1">
    <location>
        <begin position="850"/>
        <end position="862"/>
    </location>
</feature>
<dbReference type="PANTHER" id="PTHR37919">
    <property type="entry name" value="PROTEIN CBG05606"/>
    <property type="match status" value="1"/>
</dbReference>
<name>A0A9Q8L6F6_PASFU</name>
<dbReference type="PANTHER" id="PTHR37919:SF2">
    <property type="entry name" value="EXPERA DOMAIN-CONTAINING PROTEIN"/>
    <property type="match status" value="1"/>
</dbReference>
<organism evidence="4 5">
    <name type="scientific">Passalora fulva</name>
    <name type="common">Tomato leaf mold</name>
    <name type="synonym">Cladosporium fulvum</name>
    <dbReference type="NCBI Taxonomy" id="5499"/>
    <lineage>
        <taxon>Eukaryota</taxon>
        <taxon>Fungi</taxon>
        <taxon>Dikarya</taxon>
        <taxon>Ascomycota</taxon>
        <taxon>Pezizomycotina</taxon>
        <taxon>Dothideomycetes</taxon>
        <taxon>Dothideomycetidae</taxon>
        <taxon>Mycosphaerellales</taxon>
        <taxon>Mycosphaerellaceae</taxon>
        <taxon>Fulvia</taxon>
    </lineage>
</organism>
<dbReference type="AlphaFoldDB" id="A0A9Q8L6F6"/>
<dbReference type="OrthoDB" id="5392646at2759"/>
<feature type="compositionally biased region" description="Polar residues" evidence="1">
    <location>
        <begin position="826"/>
        <end position="835"/>
    </location>
</feature>
<evidence type="ECO:0000259" key="2">
    <source>
        <dbReference type="Pfam" id="PF20776"/>
    </source>
</evidence>
<dbReference type="GeneID" id="71980965"/>
<dbReference type="Pfam" id="PF20776">
    <property type="entry name" value="SLS1_N"/>
    <property type="match status" value="1"/>
</dbReference>
<dbReference type="KEGG" id="ffu:CLAFUR5_01087"/>
<gene>
    <name evidence="4" type="ORF">CLAFUR5_01087</name>
</gene>
<proteinExistence type="predicted"/>
<dbReference type="InterPro" id="IPR048401">
    <property type="entry name" value="SLS1_C"/>
</dbReference>